<reference evidence="1" key="1">
    <citation type="journal article" date="2015" name="Nature">
        <title>Complex archaea that bridge the gap between prokaryotes and eukaryotes.</title>
        <authorList>
            <person name="Spang A."/>
            <person name="Saw J.H."/>
            <person name="Jorgensen S.L."/>
            <person name="Zaremba-Niedzwiedzka K."/>
            <person name="Martijn J."/>
            <person name="Lind A.E."/>
            <person name="van Eijk R."/>
            <person name="Schleper C."/>
            <person name="Guy L."/>
            <person name="Ettema T.J."/>
        </authorList>
    </citation>
    <scope>NUCLEOTIDE SEQUENCE</scope>
</reference>
<comment type="caution">
    <text evidence="1">The sequence shown here is derived from an EMBL/GenBank/DDBJ whole genome shotgun (WGS) entry which is preliminary data.</text>
</comment>
<gene>
    <name evidence="1" type="ORF">LCGC14_1712290</name>
</gene>
<sequence>SLIVDNTGVFADGSEIVTASDVNIANWDTAYGWGDHDGLYSLLNHKTNELYSPDDLKNLTLTNTNLIYQDGTSQRFIIDSTGTGIFSPDGNKVLLVTNTEAYANGEVILTSSDLPVDRIVSPDTLSNLTINNTGAYLIGNFTVGDERFGVDEGYVYMQSPTKNHNLMVDNTGAFYDGGEIITVSNFPDIDKIISPDGLKNLTITNTALTYNDGTNTRFLSDAVTSRMYAPNGADYISVGDSAMYINDGIRSRIQVDGTHSYMFSPNGQKWVDIINSGLILQGDTDIDGIFTLTGDQVNFQMKAKTIGSKSVIGWYKSDDTRIGWIGHGSGANYDLTIRNEGVGGNVQLWADDGLVYINDYLKVSTLTGTGNDYVCVDSTGQMFRSSAGC</sequence>
<name>A0A0F9HFB2_9ZZZZ</name>
<proteinExistence type="predicted"/>
<dbReference type="AlphaFoldDB" id="A0A0F9HFB2"/>
<protein>
    <submittedName>
        <fullName evidence="1">Uncharacterized protein</fullName>
    </submittedName>
</protein>
<evidence type="ECO:0000313" key="1">
    <source>
        <dbReference type="EMBL" id="KKM13822.1"/>
    </source>
</evidence>
<dbReference type="EMBL" id="LAZR01015290">
    <property type="protein sequence ID" value="KKM13822.1"/>
    <property type="molecule type" value="Genomic_DNA"/>
</dbReference>
<accession>A0A0F9HFB2</accession>
<feature type="non-terminal residue" evidence="1">
    <location>
        <position position="1"/>
    </location>
</feature>
<organism evidence="1">
    <name type="scientific">marine sediment metagenome</name>
    <dbReference type="NCBI Taxonomy" id="412755"/>
    <lineage>
        <taxon>unclassified sequences</taxon>
        <taxon>metagenomes</taxon>
        <taxon>ecological metagenomes</taxon>
    </lineage>
</organism>